<protein>
    <submittedName>
        <fullName evidence="1">Uncharacterized protein</fullName>
    </submittedName>
</protein>
<sequence>MTNFGPVVLISVSTPNEATICPIVRAHCL</sequence>
<reference evidence="1 2" key="1">
    <citation type="submission" date="2018-08" db="EMBL/GenBank/DDBJ databases">
        <title>Recombination of ecologically and evolutionarily significant loci maintains genetic cohesion in the Pseudomonas syringae species complex.</title>
        <authorList>
            <person name="Dillon M."/>
            <person name="Thakur S."/>
            <person name="Almeida R.N.D."/>
            <person name="Weir B.S."/>
            <person name="Guttman D.S."/>
        </authorList>
    </citation>
    <scope>NUCLEOTIDE SEQUENCE [LARGE SCALE GENOMIC DNA]</scope>
    <source>
        <strain evidence="1 2">88_10</strain>
    </source>
</reference>
<gene>
    <name evidence="1" type="ORF">APX70_200284</name>
</gene>
<organism evidence="1 2">
    <name type="scientific">Pseudomonas syringae pv. maculicola</name>
    <dbReference type="NCBI Taxonomy" id="59511"/>
    <lineage>
        <taxon>Bacteria</taxon>
        <taxon>Pseudomonadati</taxon>
        <taxon>Pseudomonadota</taxon>
        <taxon>Gammaproteobacteria</taxon>
        <taxon>Pseudomonadales</taxon>
        <taxon>Pseudomonadaceae</taxon>
        <taxon>Pseudomonas</taxon>
    </lineage>
</organism>
<accession>A0A3M2WD46</accession>
<name>A0A3M2WD46_PSEYM</name>
<dbReference type="EMBL" id="RBNL01003550">
    <property type="protein sequence ID" value="RML48498.1"/>
    <property type="molecule type" value="Genomic_DNA"/>
</dbReference>
<dbReference type="AlphaFoldDB" id="A0A3M2WD46"/>
<dbReference type="Proteomes" id="UP000282378">
    <property type="component" value="Unassembled WGS sequence"/>
</dbReference>
<evidence type="ECO:0000313" key="2">
    <source>
        <dbReference type="Proteomes" id="UP000282378"/>
    </source>
</evidence>
<proteinExistence type="predicted"/>
<comment type="caution">
    <text evidence="1">The sequence shown here is derived from an EMBL/GenBank/DDBJ whole genome shotgun (WGS) entry which is preliminary data.</text>
</comment>
<evidence type="ECO:0000313" key="1">
    <source>
        <dbReference type="EMBL" id="RML48498.1"/>
    </source>
</evidence>